<evidence type="ECO:0000256" key="1">
    <source>
        <dbReference type="SAM" id="MobiDB-lite"/>
    </source>
</evidence>
<proteinExistence type="predicted"/>
<reference evidence="2" key="1">
    <citation type="submission" date="2020-06" db="EMBL/GenBank/DDBJ databases">
        <authorList>
            <person name="Li T."/>
            <person name="Hu X."/>
            <person name="Zhang T."/>
            <person name="Song X."/>
            <person name="Zhang H."/>
            <person name="Dai N."/>
            <person name="Sheng W."/>
            <person name="Hou X."/>
            <person name="Wei L."/>
        </authorList>
    </citation>
    <scope>NUCLEOTIDE SEQUENCE</scope>
    <source>
        <strain evidence="2">G02</strain>
        <tissue evidence="2">Leaf</tissue>
    </source>
</reference>
<organism evidence="2">
    <name type="scientific">Sesamum radiatum</name>
    <name type="common">Black benniseed</name>
    <dbReference type="NCBI Taxonomy" id="300843"/>
    <lineage>
        <taxon>Eukaryota</taxon>
        <taxon>Viridiplantae</taxon>
        <taxon>Streptophyta</taxon>
        <taxon>Embryophyta</taxon>
        <taxon>Tracheophyta</taxon>
        <taxon>Spermatophyta</taxon>
        <taxon>Magnoliopsida</taxon>
        <taxon>eudicotyledons</taxon>
        <taxon>Gunneridae</taxon>
        <taxon>Pentapetalae</taxon>
        <taxon>asterids</taxon>
        <taxon>lamiids</taxon>
        <taxon>Lamiales</taxon>
        <taxon>Pedaliaceae</taxon>
        <taxon>Sesamum</taxon>
    </lineage>
</organism>
<accession>A0AAW2NDX3</accession>
<feature type="region of interest" description="Disordered" evidence="1">
    <location>
        <begin position="1"/>
        <end position="30"/>
    </location>
</feature>
<protein>
    <submittedName>
        <fullName evidence="2">Uncharacterized protein</fullName>
    </submittedName>
</protein>
<dbReference type="AlphaFoldDB" id="A0AAW2NDX3"/>
<sequence length="53" mass="5872">MEAKATGEPQTLPVEDPPAESKEEEINSSVPSPITVDEVIKVMRLSYNFLLLK</sequence>
<name>A0AAW2NDX3_SESRA</name>
<comment type="caution">
    <text evidence="2">The sequence shown here is derived from an EMBL/GenBank/DDBJ whole genome shotgun (WGS) entry which is preliminary data.</text>
</comment>
<reference evidence="2" key="2">
    <citation type="journal article" date="2024" name="Plant">
        <title>Genomic evolution and insights into agronomic trait innovations of Sesamum species.</title>
        <authorList>
            <person name="Miao H."/>
            <person name="Wang L."/>
            <person name="Qu L."/>
            <person name="Liu H."/>
            <person name="Sun Y."/>
            <person name="Le M."/>
            <person name="Wang Q."/>
            <person name="Wei S."/>
            <person name="Zheng Y."/>
            <person name="Lin W."/>
            <person name="Duan Y."/>
            <person name="Cao H."/>
            <person name="Xiong S."/>
            <person name="Wang X."/>
            <person name="Wei L."/>
            <person name="Li C."/>
            <person name="Ma Q."/>
            <person name="Ju M."/>
            <person name="Zhao R."/>
            <person name="Li G."/>
            <person name="Mu C."/>
            <person name="Tian Q."/>
            <person name="Mei H."/>
            <person name="Zhang T."/>
            <person name="Gao T."/>
            <person name="Zhang H."/>
        </authorList>
    </citation>
    <scope>NUCLEOTIDE SEQUENCE</scope>
    <source>
        <strain evidence="2">G02</strain>
    </source>
</reference>
<gene>
    <name evidence="2" type="ORF">Sradi_4576400</name>
</gene>
<dbReference type="EMBL" id="JACGWJ010000020">
    <property type="protein sequence ID" value="KAL0340596.1"/>
    <property type="molecule type" value="Genomic_DNA"/>
</dbReference>
<evidence type="ECO:0000313" key="2">
    <source>
        <dbReference type="EMBL" id="KAL0340596.1"/>
    </source>
</evidence>